<keyword evidence="4" id="KW-0472">Membrane</keyword>
<dbReference type="Gene3D" id="2.10.70.10">
    <property type="entry name" value="Complement Module, domain 1"/>
    <property type="match status" value="1"/>
</dbReference>
<dbReference type="InterPro" id="IPR000436">
    <property type="entry name" value="Sushi_SCR_CCP_dom"/>
</dbReference>
<keyword evidence="4" id="KW-0812">Transmembrane</keyword>
<accession>A0AAN8JIF3</accession>
<keyword evidence="4" id="KW-1133">Transmembrane helix</keyword>
<evidence type="ECO:0000256" key="2">
    <source>
        <dbReference type="PROSITE-ProRule" id="PRU00302"/>
    </source>
</evidence>
<comment type="caution">
    <text evidence="6">The sequence shown here is derived from an EMBL/GenBank/DDBJ whole genome shotgun (WGS) entry which is preliminary data.</text>
</comment>
<keyword evidence="1" id="KW-1015">Disulfide bond</keyword>
<evidence type="ECO:0000313" key="7">
    <source>
        <dbReference type="Proteomes" id="UP001347796"/>
    </source>
</evidence>
<evidence type="ECO:0000259" key="5">
    <source>
        <dbReference type="PROSITE" id="PS50923"/>
    </source>
</evidence>
<keyword evidence="2" id="KW-0768">Sushi</keyword>
<evidence type="ECO:0000256" key="3">
    <source>
        <dbReference type="SAM" id="MobiDB-lite"/>
    </source>
</evidence>
<organism evidence="6 7">
    <name type="scientific">Patella caerulea</name>
    <name type="common">Rayed Mediterranean limpet</name>
    <dbReference type="NCBI Taxonomy" id="87958"/>
    <lineage>
        <taxon>Eukaryota</taxon>
        <taxon>Metazoa</taxon>
        <taxon>Spiralia</taxon>
        <taxon>Lophotrochozoa</taxon>
        <taxon>Mollusca</taxon>
        <taxon>Gastropoda</taxon>
        <taxon>Patellogastropoda</taxon>
        <taxon>Patelloidea</taxon>
        <taxon>Patellidae</taxon>
        <taxon>Patella</taxon>
    </lineage>
</organism>
<comment type="caution">
    <text evidence="2">Lacks conserved residue(s) required for the propagation of feature annotation.</text>
</comment>
<dbReference type="PROSITE" id="PS50923">
    <property type="entry name" value="SUSHI"/>
    <property type="match status" value="1"/>
</dbReference>
<dbReference type="Pfam" id="PF00084">
    <property type="entry name" value="Sushi"/>
    <property type="match status" value="1"/>
</dbReference>
<reference evidence="6 7" key="1">
    <citation type="submission" date="2024-01" db="EMBL/GenBank/DDBJ databases">
        <title>The genome of the rayed Mediterranean limpet Patella caerulea (Linnaeus, 1758).</title>
        <authorList>
            <person name="Anh-Thu Weber A."/>
            <person name="Halstead-Nussloch G."/>
        </authorList>
    </citation>
    <scope>NUCLEOTIDE SEQUENCE [LARGE SCALE GENOMIC DNA]</scope>
    <source>
        <strain evidence="6">AATW-2023a</strain>
        <tissue evidence="6">Whole specimen</tissue>
    </source>
</reference>
<dbReference type="AlphaFoldDB" id="A0AAN8JIF3"/>
<sequence length="98" mass="10339">MSTCDTPPSLTNGKPTSVSNTTAEFQCSSGFKMSGSPVVSCDSTSGWGPLPSCAVIETKNTFYASFAPEWLLILLGVLFSLLTLACIAGLVWYCCCKP</sequence>
<protein>
    <recommendedName>
        <fullName evidence="5">Sushi domain-containing protein</fullName>
    </recommendedName>
</protein>
<keyword evidence="7" id="KW-1185">Reference proteome</keyword>
<evidence type="ECO:0000256" key="1">
    <source>
        <dbReference type="ARBA" id="ARBA00023157"/>
    </source>
</evidence>
<dbReference type="CDD" id="cd00033">
    <property type="entry name" value="CCP"/>
    <property type="match status" value="1"/>
</dbReference>
<feature type="region of interest" description="Disordered" evidence="3">
    <location>
        <begin position="1"/>
        <end position="20"/>
    </location>
</feature>
<feature type="transmembrane region" description="Helical" evidence="4">
    <location>
        <begin position="70"/>
        <end position="95"/>
    </location>
</feature>
<gene>
    <name evidence="6" type="ORF">SNE40_014497</name>
</gene>
<proteinExistence type="predicted"/>
<dbReference type="SUPFAM" id="SSF57535">
    <property type="entry name" value="Complement control module/SCR domain"/>
    <property type="match status" value="1"/>
</dbReference>
<dbReference type="Proteomes" id="UP001347796">
    <property type="component" value="Unassembled WGS sequence"/>
</dbReference>
<dbReference type="SMART" id="SM00032">
    <property type="entry name" value="CCP"/>
    <property type="match status" value="1"/>
</dbReference>
<name>A0AAN8JIF3_PATCE</name>
<evidence type="ECO:0000313" key="6">
    <source>
        <dbReference type="EMBL" id="KAK6176165.1"/>
    </source>
</evidence>
<evidence type="ECO:0000256" key="4">
    <source>
        <dbReference type="SAM" id="Phobius"/>
    </source>
</evidence>
<dbReference type="InterPro" id="IPR035976">
    <property type="entry name" value="Sushi/SCR/CCP_sf"/>
</dbReference>
<dbReference type="EMBL" id="JAZGQO010000010">
    <property type="protein sequence ID" value="KAK6176165.1"/>
    <property type="molecule type" value="Genomic_DNA"/>
</dbReference>
<feature type="domain" description="Sushi" evidence="5">
    <location>
        <begin position="2"/>
        <end position="55"/>
    </location>
</feature>